<evidence type="ECO:0000256" key="8">
    <source>
        <dbReference type="ARBA" id="ARBA00023136"/>
    </source>
</evidence>
<evidence type="ECO:0000256" key="12">
    <source>
        <dbReference type="ARBA" id="ARBA00066453"/>
    </source>
</evidence>
<evidence type="ECO:0000256" key="11">
    <source>
        <dbReference type="ARBA" id="ARBA00060891"/>
    </source>
</evidence>
<evidence type="ECO:0000256" key="5">
    <source>
        <dbReference type="ARBA" id="ARBA00022741"/>
    </source>
</evidence>
<proteinExistence type="inferred from homology"/>
<evidence type="ECO:0000256" key="13">
    <source>
        <dbReference type="ARBA" id="ARBA00071264"/>
    </source>
</evidence>
<evidence type="ECO:0000256" key="7">
    <source>
        <dbReference type="ARBA" id="ARBA00023002"/>
    </source>
</evidence>
<dbReference type="AlphaFoldDB" id="A0A964FI41"/>
<sequence length="443" mass="48776">MANIVVIGGGLGGLPTAYELRHYLPKEHTVTLISDKPQFTFIPGLIRVALNLNPLEHIQLDLKRLTRRQGIEWVAGKVTALNPQTKKITVEETQVIDYDYLAIATGASLAFEEIPGLGPHGGYTQSVCTPDHALHARDAWLEFLENPGDLVVGAMPGTGCFGPAYEFVLMADWELRRRGIRDKVNITYVTPEPYIGHTGVGGIKNAQKLTEELMAERGIKAIANARITHIDPQNITLADGCQLPFKYSMILPSFRGVEFLRKVPGLTSEKGFIPVLPDQRHPDFPSVYALGVGVHLEQPEQTTVPIGLPKSGQMTEAMGVAVAHNIAVELGAIKSPLTKPTLEALCFAEYGNIGIAYIAAPVLPDPVTGKRRYSYAVRGLWVNWVKAAFEEYFLLKMRWGLGMPWFEKLGLRLLFGLSMLKSLKLSEGDNQKITDTNQEVVKS</sequence>
<evidence type="ECO:0000256" key="9">
    <source>
        <dbReference type="ARBA" id="ARBA00050821"/>
    </source>
</evidence>
<dbReference type="GO" id="GO:0070224">
    <property type="term" value="F:sulfide:quinone oxidoreductase activity"/>
    <property type="evidence" value="ECO:0007669"/>
    <property type="project" value="UniProtKB-EC"/>
</dbReference>
<dbReference type="PANTHER" id="PTHR43755:SF1">
    <property type="entry name" value="FAD-DEPENDENT PYRIDINE NUCLEOTIDE-DISULPHIDE OXIDOREDUCTASE"/>
    <property type="match status" value="1"/>
</dbReference>
<comment type="similarity">
    <text evidence="11">Belongs to the SQRD family.</text>
</comment>
<comment type="function">
    <text evidence="10">Catalyzes the oxidation of hydrogen sulfide, with the help of a quinone. Consecutive reaction cycles lead to the accumulation of a polysulfide product on the active site Cys residues; these products are released when they exceed a critical length, typically as cyclooctasulfur.</text>
</comment>
<protein>
    <recommendedName>
        <fullName evidence="13">Sulfide-quinone reductase</fullName>
        <ecNumber evidence="12">1.8.5.4</ecNumber>
    </recommendedName>
    <alternativeName>
        <fullName evidence="14">Sulfide:quinone oxidoreductase</fullName>
    </alternativeName>
</protein>
<evidence type="ECO:0000259" key="15">
    <source>
        <dbReference type="Pfam" id="PF07992"/>
    </source>
</evidence>
<comment type="caution">
    <text evidence="16">The sequence shown here is derived from an EMBL/GenBank/DDBJ whole genome shotgun (WGS) entry which is preliminary data.</text>
</comment>
<accession>A0A964FI41</accession>
<dbReference type="Proteomes" id="UP000729733">
    <property type="component" value="Unassembled WGS sequence"/>
</dbReference>
<gene>
    <name evidence="16" type="ORF">I4641_14230</name>
</gene>
<evidence type="ECO:0000256" key="4">
    <source>
        <dbReference type="ARBA" id="ARBA00022719"/>
    </source>
</evidence>
<evidence type="ECO:0000313" key="16">
    <source>
        <dbReference type="EMBL" id="MCC0178139.1"/>
    </source>
</evidence>
<evidence type="ECO:0000256" key="3">
    <source>
        <dbReference type="ARBA" id="ARBA00022630"/>
    </source>
</evidence>
<reference evidence="16" key="1">
    <citation type="journal article" date="2021" name="Antonie Van Leeuwenhoek">
        <title>Draft genome and description of Waterburya agarophytonicola gen. nov. sp. nov. (Pleurocapsales, Cyanobacteria): a seaweed symbiont.</title>
        <authorList>
            <person name="Bonthond G."/>
            <person name="Shalygin S."/>
            <person name="Bayer T."/>
            <person name="Weinberger F."/>
        </authorList>
    </citation>
    <scope>NUCLEOTIDE SEQUENCE</scope>
    <source>
        <strain evidence="16">KI4</strain>
    </source>
</reference>
<dbReference type="EC" id="1.8.5.4" evidence="12"/>
<comment type="cofactor">
    <cofactor evidence="1">
        <name>FAD</name>
        <dbReference type="ChEBI" id="CHEBI:57692"/>
    </cofactor>
</comment>
<dbReference type="SUPFAM" id="SSF51905">
    <property type="entry name" value="FAD/NAD(P)-binding domain"/>
    <property type="match status" value="2"/>
</dbReference>
<dbReference type="GO" id="GO:0000166">
    <property type="term" value="F:nucleotide binding"/>
    <property type="evidence" value="ECO:0007669"/>
    <property type="project" value="UniProtKB-KW"/>
</dbReference>
<keyword evidence="3" id="KW-0285">Flavoprotein</keyword>
<keyword evidence="5" id="KW-0547">Nucleotide-binding</keyword>
<evidence type="ECO:0000256" key="6">
    <source>
        <dbReference type="ARBA" id="ARBA00022827"/>
    </source>
</evidence>
<feature type="domain" description="FAD/NAD(P)-binding" evidence="15">
    <location>
        <begin position="3"/>
        <end position="291"/>
    </location>
</feature>
<keyword evidence="17" id="KW-1185">Reference proteome</keyword>
<comment type="catalytic activity">
    <reaction evidence="9">
        <text>n a quinone + n hydrogen sulfide + n H(+) = polysulfur(n-2) + n a quinol</text>
        <dbReference type="Rhea" id="RHEA:30239"/>
        <dbReference type="Rhea" id="RHEA-COMP:19475"/>
        <dbReference type="ChEBI" id="CHEBI:15378"/>
        <dbReference type="ChEBI" id="CHEBI:17909"/>
        <dbReference type="ChEBI" id="CHEBI:24646"/>
        <dbReference type="ChEBI" id="CHEBI:29919"/>
        <dbReference type="ChEBI" id="CHEBI:132124"/>
        <dbReference type="EC" id="1.8.5.4"/>
    </reaction>
</comment>
<comment type="subcellular location">
    <subcellularLocation>
        <location evidence="2">Membrane</location>
        <topology evidence="2">Peripheral membrane protein</topology>
    </subcellularLocation>
</comment>
<evidence type="ECO:0000256" key="14">
    <source>
        <dbReference type="ARBA" id="ARBA00081101"/>
    </source>
</evidence>
<dbReference type="InterPro" id="IPR052541">
    <property type="entry name" value="SQRD"/>
</dbReference>
<dbReference type="EMBL" id="JADWDC010000036">
    <property type="protein sequence ID" value="MCC0178139.1"/>
    <property type="molecule type" value="Genomic_DNA"/>
</dbReference>
<keyword evidence="6" id="KW-0274">FAD</keyword>
<keyword evidence="4" id="KW-0874">Quinone</keyword>
<dbReference type="FunFam" id="3.50.50.100:FF:000017">
    <property type="entry name" value="Sulfide-quinone reductase"/>
    <property type="match status" value="1"/>
</dbReference>
<evidence type="ECO:0000313" key="17">
    <source>
        <dbReference type="Proteomes" id="UP000729733"/>
    </source>
</evidence>
<evidence type="ECO:0000256" key="10">
    <source>
        <dbReference type="ARBA" id="ARBA00054727"/>
    </source>
</evidence>
<keyword evidence="7" id="KW-0560">Oxidoreductase</keyword>
<dbReference type="Gene3D" id="3.50.50.100">
    <property type="match status" value="1"/>
</dbReference>
<dbReference type="PANTHER" id="PTHR43755">
    <property type="match status" value="1"/>
</dbReference>
<dbReference type="GO" id="GO:0048038">
    <property type="term" value="F:quinone binding"/>
    <property type="evidence" value="ECO:0007669"/>
    <property type="project" value="UniProtKB-KW"/>
</dbReference>
<evidence type="ECO:0000256" key="1">
    <source>
        <dbReference type="ARBA" id="ARBA00001974"/>
    </source>
</evidence>
<dbReference type="InterPro" id="IPR036188">
    <property type="entry name" value="FAD/NAD-bd_sf"/>
</dbReference>
<name>A0A964FI41_9CYAN</name>
<organism evidence="16 17">
    <name type="scientific">Waterburya agarophytonicola KI4</name>
    <dbReference type="NCBI Taxonomy" id="2874699"/>
    <lineage>
        <taxon>Bacteria</taxon>
        <taxon>Bacillati</taxon>
        <taxon>Cyanobacteriota</taxon>
        <taxon>Cyanophyceae</taxon>
        <taxon>Pleurocapsales</taxon>
        <taxon>Hyellaceae</taxon>
        <taxon>Waterburya</taxon>
        <taxon>Waterburya agarophytonicola</taxon>
    </lineage>
</organism>
<dbReference type="Pfam" id="PF07992">
    <property type="entry name" value="Pyr_redox_2"/>
    <property type="match status" value="1"/>
</dbReference>
<dbReference type="RefSeq" id="WP_229641204.1">
    <property type="nucleotide sequence ID" value="NZ_JADWDC010000036.1"/>
</dbReference>
<dbReference type="InterPro" id="IPR023753">
    <property type="entry name" value="FAD/NAD-binding_dom"/>
</dbReference>
<evidence type="ECO:0000256" key="2">
    <source>
        <dbReference type="ARBA" id="ARBA00004170"/>
    </source>
</evidence>
<keyword evidence="8" id="KW-0472">Membrane</keyword>
<dbReference type="GO" id="GO:0016020">
    <property type="term" value="C:membrane"/>
    <property type="evidence" value="ECO:0007669"/>
    <property type="project" value="UniProtKB-SubCell"/>
</dbReference>